<keyword evidence="1" id="KW-0812">Transmembrane</keyword>
<dbReference type="Pfam" id="PF07245">
    <property type="entry name" value="Phlebovirus_G2"/>
    <property type="match status" value="1"/>
</dbReference>
<feature type="transmembrane region" description="Helical" evidence="1">
    <location>
        <begin position="1154"/>
        <end position="1176"/>
    </location>
</feature>
<evidence type="ECO:0000259" key="2">
    <source>
        <dbReference type="Pfam" id="PF07243"/>
    </source>
</evidence>
<dbReference type="GO" id="GO:0044423">
    <property type="term" value="C:virion component"/>
    <property type="evidence" value="ECO:0007669"/>
    <property type="project" value="InterPro"/>
</dbReference>
<feature type="transmembrane region" description="Helical" evidence="1">
    <location>
        <begin position="7"/>
        <end position="28"/>
    </location>
</feature>
<keyword evidence="5" id="KW-1185">Reference proteome</keyword>
<dbReference type="GO" id="GO:0016020">
    <property type="term" value="C:membrane"/>
    <property type="evidence" value="ECO:0007669"/>
    <property type="project" value="InterPro"/>
</dbReference>
<dbReference type="Pfam" id="PF07243">
    <property type="entry name" value="Phlebovirus_G1"/>
    <property type="match status" value="1"/>
</dbReference>
<keyword evidence="1" id="KW-1133">Transmembrane helix</keyword>
<dbReference type="InterPro" id="IPR010826">
    <property type="entry name" value="Phlebovirus_G1"/>
</dbReference>
<evidence type="ECO:0000256" key="1">
    <source>
        <dbReference type="SAM" id="Phobius"/>
    </source>
</evidence>
<dbReference type="Proteomes" id="UP000201417">
    <property type="component" value="Genome"/>
</dbReference>
<dbReference type="EMBL" id="KX884797">
    <property type="protein sequence ID" value="APG79286.1"/>
    <property type="molecule type" value="Genomic_RNA"/>
</dbReference>
<proteinExistence type="predicted"/>
<dbReference type="KEGG" id="vg:30671500"/>
<dbReference type="RefSeq" id="YP_009329895.1">
    <property type="nucleotide sequence ID" value="NC_032159.1"/>
</dbReference>
<dbReference type="Gene3D" id="2.60.40.3770">
    <property type="match status" value="1"/>
</dbReference>
<protein>
    <submittedName>
        <fullName evidence="4">Putative glycoprotein</fullName>
    </submittedName>
</protein>
<dbReference type="Gene3D" id="2.60.98.50">
    <property type="match status" value="1"/>
</dbReference>
<feature type="domain" description="Phlebovirus glycoprotein G1" evidence="2">
    <location>
        <begin position="376"/>
        <end position="621"/>
    </location>
</feature>
<name>A0A1L3KPH2_9VIRU</name>
<sequence length="1188" mass="135001">MKKIVNLLSFCDIMLSLNIIIISLILGVQAEETTADTTYVNAVMYFSIQNTTINIPVSLHMDDLARKFTTMVDSGSFHSLSEVRQNFNELTKLPVINENSGSNVNVKKTEFIYGAPPTTRRPYTTARPTSSSTSVQILSTTTFRPFIRSNYSQKGHESQKQITDCRLCTTCVQNHLKDSEETNEVETFRAKRCALPFDLLNKTIECKEAKYLILEETHSRNRRDVQEITERSEDLRTSHYSGTCEDNSDIQIAKYIGKNCNRISELQIAKFGLCYKELKCPEGKVIQENFCSPKDKVEFFEEICSDNEYHIAMSTSHYSEDVAFDDTSICAIEGFNIKPCLEGAIKEFRKLSIIKLNDVYQVVTKPHFIQFDPDLSSIANYHCKACKRENCLKCDGDSVYKRMISTDKSGPCYCEYVGKTIGKLTLFMEGIKIPIEEIRSDVYQIRIQSQEPSYKKPEPTHCKDCAASCQDLTVELSLVDDKVKSLKFCTRISCFMSEYKSHVKLPASMLLIESTVDIFLFDSIGNLLYTKSVQCQIKDQCDLIDCKLCMRNLLNVDCYDNLDKIYLLLAVVLLTLFLTILAKIMVIIIRVFVIFKWIWLTISHGYKLSKKIFYCLRGYRIENVKRVRTKKVEFDDETIELITEEVKETPVRKSPSQRRDDYLRSIKLENYVVIIALLVLGLGFAQSCTVLSTNTLQETSCIHKEDEKMMCRTDEKVSLLLPGFGGDSCLLLKSAAGTIVGSLKMKIMDIKARCIQNHLYYTYKPILKKMTSCHCWPSSLCADANCFSYNGTQSYPGLLLKPTNLPNRSICRKIDSDWFGSCVISTTSCCYSQLTMNIDESNVYRLQKCSSFYWEVDVEVKMFSDNKNIHQNLSIQAGTKLSNKLGEFILTSVSEPMIGDKTKCIMTNLRDKSDSLVDCSDKDEFIKGRIGEVRCSSLPKIKPGSCSLASDLVRDEIQGFNLVMEAELIDLEKIHKSNSIPVNKLAYEFNKDSKGYYFNNPRYSMFRVQVGLKDFQVSSKILEVDCTFSFVELKGCHSCPMGAQVTLKTSCSEYPNLAFLKCPYGPSTPFVISVSGKLNVRFASNISKIDETCEITVNKYSHNIKVRGSLLTDMEDLDINIKDDVSSTKVTFGYVNDKFFTNILAFFSGIFGHWRYWVVIFIVLGVVIGLSILKYFMAGSTITRVKQV</sequence>
<accession>A0A1L3KPH2</accession>
<feature type="domain" description="Phlebovirus glycoprotein G2 fusion" evidence="3">
    <location>
        <begin position="688"/>
        <end position="1010"/>
    </location>
</feature>
<evidence type="ECO:0000313" key="4">
    <source>
        <dbReference type="EMBL" id="APG79286.1"/>
    </source>
</evidence>
<reference evidence="4 5" key="1">
    <citation type="journal article" date="2016" name="Nature">
        <title>Redefining the invertebrate RNA virosphere.</title>
        <authorList>
            <person name="Shi M."/>
            <person name="Lin X.D."/>
            <person name="Tian J.H."/>
            <person name="Chen L.J."/>
            <person name="Chen X."/>
            <person name="Li C.X."/>
            <person name="Qin X.C."/>
            <person name="Li J."/>
            <person name="Cao J.P."/>
            <person name="Eden J.S."/>
            <person name="Buchmann J."/>
            <person name="Wang W."/>
            <person name="Xu J."/>
            <person name="Holmes E.C."/>
            <person name="Zhang Y.Z."/>
        </authorList>
    </citation>
    <scope>NUCLEOTIDE SEQUENCE [LARGE SCALE GENOMIC DNA]</scope>
    <source>
        <strain evidence="4 5">SCM17647</strain>
    </source>
</reference>
<feature type="transmembrane region" description="Helical" evidence="1">
    <location>
        <begin position="668"/>
        <end position="685"/>
    </location>
</feature>
<organism evidence="4 5">
    <name type="scientific">Hubei diptera virus 3</name>
    <dbReference type="NCBI Taxonomy" id="1922884"/>
    <lineage>
        <taxon>Viruses</taxon>
        <taxon>Riboviria</taxon>
        <taxon>Orthornavirae</taxon>
        <taxon>Negarnaviricota</taxon>
        <taxon>Polyploviricotina</taxon>
        <taxon>Bunyaviricetes</taxon>
        <taxon>Hareavirales</taxon>
        <taxon>Phenuiviridae</taxon>
        <taxon>Beidivirus</taxon>
        <taxon>Beidivirus muscae</taxon>
    </lineage>
</organism>
<feature type="transmembrane region" description="Helical" evidence="1">
    <location>
        <begin position="565"/>
        <end position="593"/>
    </location>
</feature>
<evidence type="ECO:0000313" key="5">
    <source>
        <dbReference type="Proteomes" id="UP000201417"/>
    </source>
</evidence>
<evidence type="ECO:0000259" key="3">
    <source>
        <dbReference type="Pfam" id="PF07245"/>
    </source>
</evidence>
<dbReference type="InterPro" id="IPR009878">
    <property type="entry name" value="Phlebovirus_G2_fusion"/>
</dbReference>
<dbReference type="GeneID" id="30671500"/>
<keyword evidence="1" id="KW-0472">Membrane</keyword>